<evidence type="ECO:0000313" key="2">
    <source>
        <dbReference type="EMBL" id="RSD21130.1"/>
    </source>
</evidence>
<proteinExistence type="predicted"/>
<dbReference type="Proteomes" id="UP000279911">
    <property type="component" value="Unassembled WGS sequence"/>
</dbReference>
<dbReference type="InterPro" id="IPR039564">
    <property type="entry name" value="Peptidase_C39-like"/>
</dbReference>
<feature type="domain" description="Peptidase C39-like" evidence="1">
    <location>
        <begin position="58"/>
        <end position="189"/>
    </location>
</feature>
<dbReference type="InterPro" id="IPR016997">
    <property type="entry name" value="UCP032442"/>
</dbReference>
<comment type="caution">
    <text evidence="2">The sequence shown here is derived from an EMBL/GenBank/DDBJ whole genome shotgun (WGS) entry which is preliminary data.</text>
</comment>
<accession>A0A427TDX0</accession>
<dbReference type="OrthoDB" id="1164310at2"/>
<dbReference type="CDD" id="cd02549">
    <property type="entry name" value="Peptidase_C39A"/>
    <property type="match status" value="1"/>
</dbReference>
<gene>
    <name evidence="2" type="ORF">EJA10_22345</name>
</gene>
<dbReference type="Gene3D" id="3.90.70.10">
    <property type="entry name" value="Cysteine proteinases"/>
    <property type="match status" value="1"/>
</dbReference>
<sequence>MYGKHATGIRYKLYLNSSGYVSSGTQREKGTQKVLVSYKFKAKTTYGNQWKQVGERKINVPVVKQLPELPTGCEITAVTMMLQYQGAKVGKLQLANEMPRHPWDPSYGYVGNPYTTKGWTVYPSALMGLVKKHAGKSENLSGYSLMRLEYYLSKNKPVVVWVSPMHGFTVHAITLTGYDKDNFYFNDPWTGAKNVKMSKSKFIKIWTNQNKRAISY</sequence>
<evidence type="ECO:0000313" key="3">
    <source>
        <dbReference type="Proteomes" id="UP000279911"/>
    </source>
</evidence>
<name>A0A427TDX0_9BACI</name>
<dbReference type="Pfam" id="PF13529">
    <property type="entry name" value="Peptidase_C39_2"/>
    <property type="match status" value="1"/>
</dbReference>
<organism evidence="2 3">
    <name type="scientific">Mesobacillus subterraneus</name>
    <dbReference type="NCBI Taxonomy" id="285983"/>
    <lineage>
        <taxon>Bacteria</taxon>
        <taxon>Bacillati</taxon>
        <taxon>Bacillota</taxon>
        <taxon>Bacilli</taxon>
        <taxon>Bacillales</taxon>
        <taxon>Bacillaceae</taxon>
        <taxon>Mesobacillus</taxon>
    </lineage>
</organism>
<dbReference type="PANTHER" id="PTHR37806">
    <property type="entry name" value="LMO0724 PROTEIN"/>
    <property type="match status" value="1"/>
</dbReference>
<dbReference type="AlphaFoldDB" id="A0A427TDX0"/>
<evidence type="ECO:0000259" key="1">
    <source>
        <dbReference type="Pfam" id="PF13529"/>
    </source>
</evidence>
<protein>
    <recommendedName>
        <fullName evidence="1">Peptidase C39-like domain-containing protein</fullName>
    </recommendedName>
</protein>
<dbReference type="PANTHER" id="PTHR37806:SF1">
    <property type="entry name" value="PEPTIDASE C39-LIKE DOMAIN-CONTAINING PROTEIN"/>
    <property type="match status" value="1"/>
</dbReference>
<dbReference type="InterPro" id="IPR039563">
    <property type="entry name" value="Peptidase_C39_single_dom"/>
</dbReference>
<dbReference type="EMBL" id="RSFW01000036">
    <property type="protein sequence ID" value="RSD21130.1"/>
    <property type="molecule type" value="Genomic_DNA"/>
</dbReference>
<reference evidence="3" key="1">
    <citation type="submission" date="2018-12" db="EMBL/GenBank/DDBJ databases">
        <title>Bacillus chawlae sp. nov., Bacillus glennii sp. nov., and Bacillus saganii sp. nov. Isolated from the Vehicle Assembly Building at Kennedy Space Center where the Viking Spacecraft were Assembled.</title>
        <authorList>
            <person name="Seuylemezian A."/>
            <person name="Vaishampayan P."/>
        </authorList>
    </citation>
    <scope>NUCLEOTIDE SEQUENCE [LARGE SCALE GENOMIC DNA]</scope>
    <source>
        <strain evidence="3">DSM 13966</strain>
    </source>
</reference>
<dbReference type="PIRSF" id="PIRSF032442">
    <property type="entry name" value="UCP032442"/>
    <property type="match status" value="1"/>
</dbReference>